<dbReference type="InterPro" id="IPR051044">
    <property type="entry name" value="MAG_DAG_Lipase"/>
</dbReference>
<dbReference type="AlphaFoldDB" id="A0A3P1SGE4"/>
<feature type="compositionally biased region" description="Low complexity" evidence="1">
    <location>
        <begin position="9"/>
        <end position="26"/>
    </location>
</feature>
<evidence type="ECO:0000313" key="4">
    <source>
        <dbReference type="Proteomes" id="UP000280444"/>
    </source>
</evidence>
<gene>
    <name evidence="3" type="ORF">EII11_02735</name>
</gene>
<keyword evidence="3" id="KW-0378">Hydrolase</keyword>
<dbReference type="RefSeq" id="WP_124868407.1">
    <property type="nucleotide sequence ID" value="NZ_RQZF01000002.1"/>
</dbReference>
<feature type="region of interest" description="Disordered" evidence="1">
    <location>
        <begin position="1"/>
        <end position="26"/>
    </location>
</feature>
<dbReference type="SUPFAM" id="SSF53474">
    <property type="entry name" value="alpha/beta-Hydrolases"/>
    <property type="match status" value="1"/>
</dbReference>
<evidence type="ECO:0000259" key="2">
    <source>
        <dbReference type="Pfam" id="PF12146"/>
    </source>
</evidence>
<name>A0A3P1SGE4_9ACTO</name>
<feature type="domain" description="Serine aminopeptidase S33" evidence="2">
    <location>
        <begin position="85"/>
        <end position="257"/>
    </location>
</feature>
<keyword evidence="4" id="KW-1185">Reference proteome</keyword>
<sequence>MSDHEEVTTDNVDNTPTVDVLAPWGADGPPPADAWRTDIMGPGFESRTLPLLPDEEGECVATLVRYLPHEDPHAYEGATTTPHFVALYVHGRNDYFFQHELARNIAAWGGTFYALDLRKYGRSLRPHQTIGFITDLADYDEDVSEALDLIRSEVPNLPLILIGHSTGGLILTMWTYRHPGVASGLILNSAWLEMQSAASMRSTIQPVLERIANRNPHWELPMGTGPDHYARSLGGGWAESGFDLPDELTGYEDDPAITGWEFALEWKRPESYPVPVGWMDTIMAAHGQIEKEASIDAPILSMVSTATYFGEEWTEEVFSTDVVLDVEAIVDRSARLGPQVTIARFAGVHDLFLSSPQVRAQVWETMRRWISAFI</sequence>
<dbReference type="InterPro" id="IPR029058">
    <property type="entry name" value="AB_hydrolase_fold"/>
</dbReference>
<evidence type="ECO:0000313" key="3">
    <source>
        <dbReference type="EMBL" id="RRC95805.1"/>
    </source>
</evidence>
<dbReference type="EMBL" id="RQZF01000002">
    <property type="protein sequence ID" value="RRC95805.1"/>
    <property type="molecule type" value="Genomic_DNA"/>
</dbReference>
<comment type="caution">
    <text evidence="3">The sequence shown here is derived from an EMBL/GenBank/DDBJ whole genome shotgun (WGS) entry which is preliminary data.</text>
</comment>
<dbReference type="OrthoDB" id="9801217at2"/>
<reference evidence="3 4" key="1">
    <citation type="submission" date="2018-11" db="EMBL/GenBank/DDBJ databases">
        <title>Genomes From Bacteria Associated with the Canine Oral Cavity: a Test Case for Automated Genome-Based Taxonomic Assignment.</title>
        <authorList>
            <person name="Coil D.A."/>
            <person name="Jospin G."/>
            <person name="Darling A.E."/>
            <person name="Wallis C."/>
            <person name="Davis I.J."/>
            <person name="Harris S."/>
            <person name="Eisen J.A."/>
            <person name="Holcombe L.J."/>
            <person name="O'Flynn C."/>
        </authorList>
    </citation>
    <scope>NUCLEOTIDE SEQUENCE [LARGE SCALE GENOMIC DNA]</scope>
    <source>
        <strain evidence="3 4">OH770</strain>
    </source>
</reference>
<dbReference type="GO" id="GO:0016787">
    <property type="term" value="F:hydrolase activity"/>
    <property type="evidence" value="ECO:0007669"/>
    <property type="project" value="UniProtKB-KW"/>
</dbReference>
<accession>A0A3P1SGE4</accession>
<dbReference type="PANTHER" id="PTHR11614">
    <property type="entry name" value="PHOSPHOLIPASE-RELATED"/>
    <property type="match status" value="1"/>
</dbReference>
<organism evidence="3 4">
    <name type="scientific">Schaalia canis</name>
    <dbReference type="NCBI Taxonomy" id="100469"/>
    <lineage>
        <taxon>Bacteria</taxon>
        <taxon>Bacillati</taxon>
        <taxon>Actinomycetota</taxon>
        <taxon>Actinomycetes</taxon>
        <taxon>Actinomycetales</taxon>
        <taxon>Actinomycetaceae</taxon>
        <taxon>Schaalia</taxon>
    </lineage>
</organism>
<dbReference type="InterPro" id="IPR022742">
    <property type="entry name" value="Hydrolase_4"/>
</dbReference>
<dbReference type="Proteomes" id="UP000280444">
    <property type="component" value="Unassembled WGS sequence"/>
</dbReference>
<protein>
    <submittedName>
        <fullName evidence="3">Alpha/beta hydrolase</fullName>
    </submittedName>
</protein>
<dbReference type="Gene3D" id="3.40.50.1820">
    <property type="entry name" value="alpha/beta hydrolase"/>
    <property type="match status" value="1"/>
</dbReference>
<dbReference type="Pfam" id="PF12146">
    <property type="entry name" value="Hydrolase_4"/>
    <property type="match status" value="1"/>
</dbReference>
<proteinExistence type="predicted"/>
<evidence type="ECO:0000256" key="1">
    <source>
        <dbReference type="SAM" id="MobiDB-lite"/>
    </source>
</evidence>